<dbReference type="SUPFAM" id="SSF55781">
    <property type="entry name" value="GAF domain-like"/>
    <property type="match status" value="1"/>
</dbReference>
<dbReference type="InterPro" id="IPR005471">
    <property type="entry name" value="Tscrpt_reg_IclR_N"/>
</dbReference>
<dbReference type="GO" id="GO:0045892">
    <property type="term" value="P:negative regulation of DNA-templated transcription"/>
    <property type="evidence" value="ECO:0007669"/>
    <property type="project" value="TreeGrafter"/>
</dbReference>
<evidence type="ECO:0000256" key="1">
    <source>
        <dbReference type="ARBA" id="ARBA00023015"/>
    </source>
</evidence>
<gene>
    <name evidence="6" type="ORF">AKJ29_02275</name>
</gene>
<proteinExistence type="predicted"/>
<dbReference type="OrthoDB" id="9807558at2"/>
<dbReference type="GO" id="GO:0003700">
    <property type="term" value="F:DNA-binding transcription factor activity"/>
    <property type="evidence" value="ECO:0007669"/>
    <property type="project" value="TreeGrafter"/>
</dbReference>
<comment type="caution">
    <text evidence="6">The sequence shown here is derived from an EMBL/GenBank/DDBJ whole genome shotgun (WGS) entry which is preliminary data.</text>
</comment>
<dbReference type="InterPro" id="IPR014757">
    <property type="entry name" value="Tscrpt_reg_IclR_C"/>
</dbReference>
<evidence type="ECO:0000313" key="6">
    <source>
        <dbReference type="EMBL" id="KPN62999.1"/>
    </source>
</evidence>
<dbReference type="Proteomes" id="UP000050471">
    <property type="component" value="Unassembled WGS sequence"/>
</dbReference>
<dbReference type="PANTHER" id="PTHR30136">
    <property type="entry name" value="HELIX-TURN-HELIX TRANSCRIPTIONAL REGULATOR, ICLR FAMILY"/>
    <property type="match status" value="1"/>
</dbReference>
<dbReference type="AlphaFoldDB" id="A0A0P7JP36"/>
<sequence length="223" mass="24206">MSLTEIARNTGLTVPTLQRLTATLVKAGYLEKEANSKRYGTTVKTVDLLFSYLSRNQFAKRAWPHLVKLREDLGLDVSLSVPAGDTMIYVHRLPGYSGNFENTLPGRKVPIHLSASGRCIMSLQDDEQVRQLLNVTNLTAVTPWSKTNPEEILVEISKCRELGFAVVKQETSAGTITLASPVTKGSDAIAGVSVHSPIAGQDESEFIAKTLPPVVAVSRALSM</sequence>
<reference evidence="6 7" key="1">
    <citation type="submission" date="2015-09" db="EMBL/GenBank/DDBJ databases">
        <title>Draft genome sequence of Aliiroseovarius crassostreae CV919-312TSm, the causative agent of Roseovarius Oyster Disease (formerly Juvenile Oyster Disease).</title>
        <authorList>
            <person name="Kessner L."/>
            <person name="Spinard E."/>
            <person name="Nelson D."/>
        </authorList>
    </citation>
    <scope>NUCLEOTIDE SEQUENCE [LARGE SCALE GENOMIC DNA]</scope>
    <source>
        <strain evidence="6 7">CV919-312</strain>
    </source>
</reference>
<dbReference type="Pfam" id="PF09339">
    <property type="entry name" value="HTH_IclR"/>
    <property type="match status" value="1"/>
</dbReference>
<evidence type="ECO:0000256" key="2">
    <source>
        <dbReference type="ARBA" id="ARBA00023125"/>
    </source>
</evidence>
<keyword evidence="3" id="KW-0804">Transcription</keyword>
<dbReference type="PROSITE" id="PS51078">
    <property type="entry name" value="ICLR_ED"/>
    <property type="match status" value="1"/>
</dbReference>
<evidence type="ECO:0008006" key="8">
    <source>
        <dbReference type="Google" id="ProtNLM"/>
    </source>
</evidence>
<dbReference type="Pfam" id="PF01614">
    <property type="entry name" value="IclR_C"/>
    <property type="match status" value="1"/>
</dbReference>
<evidence type="ECO:0000313" key="7">
    <source>
        <dbReference type="Proteomes" id="UP000050471"/>
    </source>
</evidence>
<dbReference type="STRING" id="154981.AKJ29_02275"/>
<dbReference type="InterPro" id="IPR036390">
    <property type="entry name" value="WH_DNA-bd_sf"/>
</dbReference>
<dbReference type="SUPFAM" id="SSF46785">
    <property type="entry name" value="Winged helix' DNA-binding domain"/>
    <property type="match status" value="1"/>
</dbReference>
<dbReference type="InterPro" id="IPR036388">
    <property type="entry name" value="WH-like_DNA-bd_sf"/>
</dbReference>
<keyword evidence="7" id="KW-1185">Reference proteome</keyword>
<evidence type="ECO:0000256" key="3">
    <source>
        <dbReference type="ARBA" id="ARBA00023163"/>
    </source>
</evidence>
<dbReference type="InterPro" id="IPR050707">
    <property type="entry name" value="HTH_MetabolicPath_Reg"/>
</dbReference>
<dbReference type="Gene3D" id="1.10.10.10">
    <property type="entry name" value="Winged helix-like DNA-binding domain superfamily/Winged helix DNA-binding domain"/>
    <property type="match status" value="1"/>
</dbReference>
<feature type="domain" description="IclR-ED" evidence="5">
    <location>
        <begin position="44"/>
        <end position="223"/>
    </location>
</feature>
<dbReference type="GO" id="GO:0003677">
    <property type="term" value="F:DNA binding"/>
    <property type="evidence" value="ECO:0007669"/>
    <property type="project" value="UniProtKB-KW"/>
</dbReference>
<dbReference type="EMBL" id="LKBA01000007">
    <property type="protein sequence ID" value="KPN62999.1"/>
    <property type="molecule type" value="Genomic_DNA"/>
</dbReference>
<dbReference type="PROSITE" id="PS51077">
    <property type="entry name" value="HTH_ICLR"/>
    <property type="match status" value="1"/>
</dbReference>
<dbReference type="Gene3D" id="3.30.450.40">
    <property type="match status" value="1"/>
</dbReference>
<protein>
    <recommendedName>
        <fullName evidence="8">IclR family transcriptional regulator</fullName>
    </recommendedName>
</protein>
<feature type="domain" description="HTH iclR-type" evidence="4">
    <location>
        <begin position="1"/>
        <end position="43"/>
    </location>
</feature>
<organism evidence="6 7">
    <name type="scientific">Aliiroseovarius crassostreae</name>
    <dbReference type="NCBI Taxonomy" id="154981"/>
    <lineage>
        <taxon>Bacteria</taxon>
        <taxon>Pseudomonadati</taxon>
        <taxon>Pseudomonadota</taxon>
        <taxon>Alphaproteobacteria</taxon>
        <taxon>Rhodobacterales</taxon>
        <taxon>Paracoccaceae</taxon>
        <taxon>Aliiroseovarius</taxon>
    </lineage>
</organism>
<keyword evidence="2" id="KW-0238">DNA-binding</keyword>
<dbReference type="PANTHER" id="PTHR30136:SF24">
    <property type="entry name" value="HTH-TYPE TRANSCRIPTIONAL REPRESSOR ALLR"/>
    <property type="match status" value="1"/>
</dbReference>
<dbReference type="InterPro" id="IPR029016">
    <property type="entry name" value="GAF-like_dom_sf"/>
</dbReference>
<accession>A0A0P7JP36</accession>
<keyword evidence="1" id="KW-0805">Transcription regulation</keyword>
<evidence type="ECO:0000259" key="5">
    <source>
        <dbReference type="PROSITE" id="PS51078"/>
    </source>
</evidence>
<name>A0A0P7JP36_9RHOB</name>
<evidence type="ECO:0000259" key="4">
    <source>
        <dbReference type="PROSITE" id="PS51077"/>
    </source>
</evidence>